<evidence type="ECO:0000313" key="4">
    <source>
        <dbReference type="Proteomes" id="UP001140094"/>
    </source>
</evidence>
<dbReference type="InterPro" id="IPR014752">
    <property type="entry name" value="Arrestin-like_C"/>
</dbReference>
<dbReference type="GO" id="GO:0015031">
    <property type="term" value="P:protein transport"/>
    <property type="evidence" value="ECO:0007669"/>
    <property type="project" value="TreeGrafter"/>
</dbReference>
<dbReference type="AlphaFoldDB" id="A0A9W8HVC9"/>
<reference evidence="3" key="1">
    <citation type="submission" date="2022-07" db="EMBL/GenBank/DDBJ databases">
        <title>Phylogenomic reconstructions and comparative analyses of Kickxellomycotina fungi.</title>
        <authorList>
            <person name="Reynolds N.K."/>
            <person name="Stajich J.E."/>
            <person name="Barry K."/>
            <person name="Grigoriev I.V."/>
            <person name="Crous P."/>
            <person name="Smith M.E."/>
        </authorList>
    </citation>
    <scope>NUCLEOTIDE SEQUENCE</scope>
    <source>
        <strain evidence="3">NRRL 1565</strain>
    </source>
</reference>
<gene>
    <name evidence="3" type="ORF">H4R20_003573</name>
</gene>
<proteinExistence type="predicted"/>
<dbReference type="SUPFAM" id="SSF81296">
    <property type="entry name" value="E set domains"/>
    <property type="match status" value="1"/>
</dbReference>
<comment type="caution">
    <text evidence="3">The sequence shown here is derived from an EMBL/GenBank/DDBJ whole genome shotgun (WGS) entry which is preliminary data.</text>
</comment>
<feature type="compositionally biased region" description="Low complexity" evidence="1">
    <location>
        <begin position="57"/>
        <end position="68"/>
    </location>
</feature>
<dbReference type="Gene3D" id="2.60.40.640">
    <property type="match status" value="1"/>
</dbReference>
<dbReference type="GO" id="GO:0005737">
    <property type="term" value="C:cytoplasm"/>
    <property type="evidence" value="ECO:0007669"/>
    <property type="project" value="TreeGrafter"/>
</dbReference>
<dbReference type="InterPro" id="IPR050357">
    <property type="entry name" value="Arrestin_domain-protein"/>
</dbReference>
<accession>A0A9W8HVC9</accession>
<dbReference type="PANTHER" id="PTHR11188:SF17">
    <property type="entry name" value="FI21816P1"/>
    <property type="match status" value="1"/>
</dbReference>
<dbReference type="Proteomes" id="UP001140094">
    <property type="component" value="Unassembled WGS sequence"/>
</dbReference>
<feature type="domain" description="Arrestin-like N-terminal" evidence="2">
    <location>
        <begin position="151"/>
        <end position="283"/>
    </location>
</feature>
<feature type="compositionally biased region" description="Low complexity" evidence="1">
    <location>
        <begin position="37"/>
        <end position="50"/>
    </location>
</feature>
<keyword evidence="4" id="KW-1185">Reference proteome</keyword>
<name>A0A9W8HVC9_9FUNG</name>
<evidence type="ECO:0000256" key="1">
    <source>
        <dbReference type="SAM" id="MobiDB-lite"/>
    </source>
</evidence>
<evidence type="ECO:0000259" key="2">
    <source>
        <dbReference type="Pfam" id="PF00339"/>
    </source>
</evidence>
<dbReference type="InterPro" id="IPR011021">
    <property type="entry name" value="Arrestin-like_N"/>
</dbReference>
<dbReference type="InterPro" id="IPR014756">
    <property type="entry name" value="Ig_E-set"/>
</dbReference>
<dbReference type="Pfam" id="PF00339">
    <property type="entry name" value="Arrestin_N"/>
    <property type="match status" value="1"/>
</dbReference>
<evidence type="ECO:0000313" key="3">
    <source>
        <dbReference type="EMBL" id="KAJ2801708.1"/>
    </source>
</evidence>
<protein>
    <recommendedName>
        <fullName evidence="2">Arrestin-like N-terminal domain-containing protein</fullName>
    </recommendedName>
</protein>
<feature type="region of interest" description="Disordered" evidence="1">
    <location>
        <begin position="35"/>
        <end position="133"/>
    </location>
</feature>
<dbReference type="OrthoDB" id="9984275at2759"/>
<sequence>MANSDNSWPKFLRRMSASVGGDNAAVQSTLYQGTAYQSQLQQQPQRQQPPRQGPRLPPRRNQQLYQPREQSAGVTASSSSLPTGLQNISLDLGQPLSTPAAPPVPQRTNRDRASSGISTASKPALPIIDDRPPTTDRVAEFRLDIPDGVRNMTQHPEDTIVGSVVITVTKPTKALRISLAFVGQQRVYVRDASNQTPLSPYTNIDYTMFEKHLSLWGHNMDTGSSSNTPTSHLETLPPGTLIIPFSIKLPRVNYPSTIKREKACRVRYLVWATFERPGTFKDHTMTTHKEEICFEPLAYPTRPAEVHRISKTISGNPDASIAANIAVQISGGLLQLPAVAGERIRYQIEARAVLDQNVDSNPADQSPVDVAQFVVRHVRIIIVERLKARGLIKGKEHIQVYRRDMHSVTLTPTGAKPGKAANSAAEHSSSGYIRLPLDMCPFNSKQLEREYEIRVECDVADKSSLLNKVTRQKSTYSMHVPLEICTIPPSSFDSAAYQNAYTDESRNMNNIVPPPHYSAAVEPELAVGGWELERSYIKWDKSNPTWIELARKKNPEYQCSPH</sequence>
<dbReference type="PANTHER" id="PTHR11188">
    <property type="entry name" value="ARRESTIN DOMAIN CONTAINING PROTEIN"/>
    <property type="match status" value="1"/>
</dbReference>
<dbReference type="EMBL" id="JANBUO010000769">
    <property type="protein sequence ID" value="KAJ2801708.1"/>
    <property type="molecule type" value="Genomic_DNA"/>
</dbReference>
<feature type="compositionally biased region" description="Polar residues" evidence="1">
    <location>
        <begin position="72"/>
        <end position="89"/>
    </location>
</feature>
<organism evidence="3 4">
    <name type="scientific">Coemansia guatemalensis</name>
    <dbReference type="NCBI Taxonomy" id="2761395"/>
    <lineage>
        <taxon>Eukaryota</taxon>
        <taxon>Fungi</taxon>
        <taxon>Fungi incertae sedis</taxon>
        <taxon>Zoopagomycota</taxon>
        <taxon>Kickxellomycotina</taxon>
        <taxon>Kickxellomycetes</taxon>
        <taxon>Kickxellales</taxon>
        <taxon>Kickxellaceae</taxon>
        <taxon>Coemansia</taxon>
    </lineage>
</organism>